<evidence type="ECO:0000313" key="3">
    <source>
        <dbReference type="EMBL" id="MBB3727266.1"/>
    </source>
</evidence>
<dbReference type="AlphaFoldDB" id="A0A7W5Y786"/>
<feature type="domain" description="Aminomethyltransferase C-terminal" evidence="2">
    <location>
        <begin position="4"/>
        <end position="65"/>
    </location>
</feature>
<evidence type="ECO:0000256" key="1">
    <source>
        <dbReference type="SAM" id="MobiDB-lite"/>
    </source>
</evidence>
<accession>A0A7W5Y786</accession>
<evidence type="ECO:0000313" key="4">
    <source>
        <dbReference type="Proteomes" id="UP000579945"/>
    </source>
</evidence>
<dbReference type="Proteomes" id="UP000579945">
    <property type="component" value="Unassembled WGS sequence"/>
</dbReference>
<reference evidence="3 4" key="1">
    <citation type="submission" date="2020-08" db="EMBL/GenBank/DDBJ databases">
        <title>Sequencing the genomes of 1000 actinobacteria strains.</title>
        <authorList>
            <person name="Klenk H.-P."/>
        </authorList>
    </citation>
    <scope>NUCLEOTIDE SEQUENCE [LARGE SCALE GENOMIC DNA]</scope>
    <source>
        <strain evidence="3 4">DSM 44320</strain>
    </source>
</reference>
<protein>
    <submittedName>
        <fullName evidence="3">Glycine cleavage system aminomethyltransferase T</fullName>
    </submittedName>
</protein>
<dbReference type="GeneID" id="95389583"/>
<sequence>MSTRGGEWLLRDGAPVGHATSAARSPTLGRTAGLASVSGAGLEKVEVQVAWGRYPAQISRKAPYDPTSARVKA</sequence>
<dbReference type="GO" id="GO:0032259">
    <property type="term" value="P:methylation"/>
    <property type="evidence" value="ECO:0007669"/>
    <property type="project" value="UniProtKB-KW"/>
</dbReference>
<comment type="caution">
    <text evidence="3">The sequence shown here is derived from an EMBL/GenBank/DDBJ whole genome shotgun (WGS) entry which is preliminary data.</text>
</comment>
<dbReference type="SUPFAM" id="SSF101790">
    <property type="entry name" value="Aminomethyltransferase beta-barrel domain"/>
    <property type="match status" value="1"/>
</dbReference>
<keyword evidence="4" id="KW-1185">Reference proteome</keyword>
<feature type="region of interest" description="Disordered" evidence="1">
    <location>
        <begin position="1"/>
        <end position="24"/>
    </location>
</feature>
<keyword evidence="3" id="KW-0808">Transferase</keyword>
<dbReference type="InterPro" id="IPR029043">
    <property type="entry name" value="GcvT/YgfZ_C"/>
</dbReference>
<dbReference type="GO" id="GO:0008168">
    <property type="term" value="F:methyltransferase activity"/>
    <property type="evidence" value="ECO:0007669"/>
    <property type="project" value="UniProtKB-KW"/>
</dbReference>
<dbReference type="EMBL" id="JACIBV010000001">
    <property type="protein sequence ID" value="MBB3727266.1"/>
    <property type="molecule type" value="Genomic_DNA"/>
</dbReference>
<dbReference type="RefSeq" id="WP_183647614.1">
    <property type="nucleotide sequence ID" value="NZ_JACIBV010000001.1"/>
</dbReference>
<name>A0A7W5Y786_9ACTN</name>
<dbReference type="Gene3D" id="2.40.30.110">
    <property type="entry name" value="Aminomethyltransferase beta-barrel domains"/>
    <property type="match status" value="1"/>
</dbReference>
<organism evidence="3 4">
    <name type="scientific">Nonomuraea dietziae</name>
    <dbReference type="NCBI Taxonomy" id="65515"/>
    <lineage>
        <taxon>Bacteria</taxon>
        <taxon>Bacillati</taxon>
        <taxon>Actinomycetota</taxon>
        <taxon>Actinomycetes</taxon>
        <taxon>Streptosporangiales</taxon>
        <taxon>Streptosporangiaceae</taxon>
        <taxon>Nonomuraea</taxon>
    </lineage>
</organism>
<evidence type="ECO:0000259" key="2">
    <source>
        <dbReference type="Pfam" id="PF08669"/>
    </source>
</evidence>
<dbReference type="InterPro" id="IPR013977">
    <property type="entry name" value="GcvT_C"/>
</dbReference>
<keyword evidence="3" id="KW-0489">Methyltransferase</keyword>
<dbReference type="Pfam" id="PF08669">
    <property type="entry name" value="GCV_T_C"/>
    <property type="match status" value="1"/>
</dbReference>
<proteinExistence type="predicted"/>
<gene>
    <name evidence="3" type="ORF">FHR33_003126</name>
</gene>